<keyword evidence="2 3" id="KW-0326">Glycosidase</keyword>
<dbReference type="Proteomes" id="UP000179102">
    <property type="component" value="Unassembled WGS sequence"/>
</dbReference>
<evidence type="ECO:0000256" key="3">
    <source>
        <dbReference type="RuleBase" id="RU361153"/>
    </source>
</evidence>
<sequence length="364" mass="41877">MKIRVLFVCLLILVAYIANAFANPIPLPLSSRSSTPQVKYGFSWSFENADWYGLNSRDAYVKLLDEVKFDWVRLSFFWDRHVKDGELNLGEIEFAIREAEKRDIKVIVVVGAKTPYHPEYHLPDNIKNQIKFGDTITVDHPIADDLLEIDRIVVQELSKYPNISYWQVENEPFLANIDNLKIGPDLLGAEVDVVRGNDLGHRPIILNHVGPAAFDRQYKKLFEIMKPGDILGVNSYLKTQGVNLFSVSVFGREIRVPWPKWLFWPVQSWVFLSPDYTRLRSEAAEKGLDLWVLEMQADPYVRSISEAQRKDYFFDTGDISRGNDYLEASGVDSIGFWGAAFWLYRERIGDSSWINTISDITSSR</sequence>
<evidence type="ECO:0000259" key="5">
    <source>
        <dbReference type="Pfam" id="PF00150"/>
    </source>
</evidence>
<dbReference type="SUPFAM" id="SSF51445">
    <property type="entry name" value="(Trans)glycosidases"/>
    <property type="match status" value="1"/>
</dbReference>
<organism evidence="6 7">
    <name type="scientific">Candidatus Curtissbacteria bacterium RIFCSPHIGHO2_01_FULL_41_11</name>
    <dbReference type="NCBI Taxonomy" id="1797711"/>
    <lineage>
        <taxon>Bacteria</taxon>
        <taxon>Candidatus Curtissiibacteriota</taxon>
    </lineage>
</organism>
<dbReference type="STRING" id="1797711.A2870_01270"/>
<evidence type="ECO:0000256" key="2">
    <source>
        <dbReference type="ARBA" id="ARBA00023295"/>
    </source>
</evidence>
<evidence type="ECO:0000313" key="7">
    <source>
        <dbReference type="Proteomes" id="UP000179102"/>
    </source>
</evidence>
<dbReference type="Gene3D" id="3.20.20.80">
    <property type="entry name" value="Glycosidases"/>
    <property type="match status" value="1"/>
</dbReference>
<dbReference type="InterPro" id="IPR017853">
    <property type="entry name" value="GH"/>
</dbReference>
<dbReference type="Pfam" id="PF00150">
    <property type="entry name" value="Cellulase"/>
    <property type="match status" value="1"/>
</dbReference>
<gene>
    <name evidence="6" type="ORF">A2870_01270</name>
</gene>
<feature type="chain" id="PRO_5009518705" description="Glycoside hydrolase family 5 domain-containing protein" evidence="4">
    <location>
        <begin position="21"/>
        <end position="364"/>
    </location>
</feature>
<name>A0A1F5G7M5_9BACT</name>
<dbReference type="InterPro" id="IPR001547">
    <property type="entry name" value="Glyco_hydro_5"/>
</dbReference>
<evidence type="ECO:0000313" key="6">
    <source>
        <dbReference type="EMBL" id="OGD87866.1"/>
    </source>
</evidence>
<protein>
    <recommendedName>
        <fullName evidence="5">Glycoside hydrolase family 5 domain-containing protein</fullName>
    </recommendedName>
</protein>
<comment type="similarity">
    <text evidence="3">Belongs to the glycosyl hydrolase 5 (cellulase A) family.</text>
</comment>
<feature type="domain" description="Glycoside hydrolase family 5" evidence="5">
    <location>
        <begin position="46"/>
        <end position="176"/>
    </location>
</feature>
<dbReference type="GO" id="GO:0000272">
    <property type="term" value="P:polysaccharide catabolic process"/>
    <property type="evidence" value="ECO:0007669"/>
    <property type="project" value="InterPro"/>
</dbReference>
<keyword evidence="1 3" id="KW-0378">Hydrolase</keyword>
<dbReference type="AlphaFoldDB" id="A0A1F5G7M5"/>
<evidence type="ECO:0000256" key="1">
    <source>
        <dbReference type="ARBA" id="ARBA00022801"/>
    </source>
</evidence>
<accession>A0A1F5G7M5</accession>
<dbReference type="EMBL" id="MFAZ01000008">
    <property type="protein sequence ID" value="OGD87866.1"/>
    <property type="molecule type" value="Genomic_DNA"/>
</dbReference>
<proteinExistence type="inferred from homology"/>
<reference evidence="6 7" key="1">
    <citation type="journal article" date="2016" name="Nat. Commun.">
        <title>Thousands of microbial genomes shed light on interconnected biogeochemical processes in an aquifer system.</title>
        <authorList>
            <person name="Anantharaman K."/>
            <person name="Brown C.T."/>
            <person name="Hug L.A."/>
            <person name="Sharon I."/>
            <person name="Castelle C.J."/>
            <person name="Probst A.J."/>
            <person name="Thomas B.C."/>
            <person name="Singh A."/>
            <person name="Wilkins M.J."/>
            <person name="Karaoz U."/>
            <person name="Brodie E.L."/>
            <person name="Williams K.H."/>
            <person name="Hubbard S.S."/>
            <person name="Banfield J.F."/>
        </authorList>
    </citation>
    <scope>NUCLEOTIDE SEQUENCE [LARGE SCALE GENOMIC DNA]</scope>
</reference>
<evidence type="ECO:0000256" key="4">
    <source>
        <dbReference type="SAM" id="SignalP"/>
    </source>
</evidence>
<feature type="signal peptide" evidence="4">
    <location>
        <begin position="1"/>
        <end position="20"/>
    </location>
</feature>
<comment type="caution">
    <text evidence="6">The sequence shown here is derived from an EMBL/GenBank/DDBJ whole genome shotgun (WGS) entry which is preliminary data.</text>
</comment>
<dbReference type="GO" id="GO:0004553">
    <property type="term" value="F:hydrolase activity, hydrolyzing O-glycosyl compounds"/>
    <property type="evidence" value="ECO:0007669"/>
    <property type="project" value="InterPro"/>
</dbReference>
<keyword evidence="4" id="KW-0732">Signal</keyword>